<gene>
    <name evidence="1" type="ORF">DZF91_22395</name>
</gene>
<name>A0A372JHE3_9ACTN</name>
<organism evidence="1 2">
    <name type="scientific">Actinomadura logoneensis</name>
    <dbReference type="NCBI Taxonomy" id="2293572"/>
    <lineage>
        <taxon>Bacteria</taxon>
        <taxon>Bacillati</taxon>
        <taxon>Actinomycetota</taxon>
        <taxon>Actinomycetes</taxon>
        <taxon>Streptosporangiales</taxon>
        <taxon>Thermomonosporaceae</taxon>
        <taxon>Actinomadura</taxon>
    </lineage>
</organism>
<evidence type="ECO:0000313" key="2">
    <source>
        <dbReference type="Proteomes" id="UP000261811"/>
    </source>
</evidence>
<comment type="caution">
    <text evidence="1">The sequence shown here is derived from an EMBL/GenBank/DDBJ whole genome shotgun (WGS) entry which is preliminary data.</text>
</comment>
<accession>A0A372JHE3</accession>
<keyword evidence="2" id="KW-1185">Reference proteome</keyword>
<proteinExistence type="predicted"/>
<evidence type="ECO:0000313" key="1">
    <source>
        <dbReference type="EMBL" id="RFU39423.1"/>
    </source>
</evidence>
<reference evidence="1 2" key="1">
    <citation type="submission" date="2018-08" db="EMBL/GenBank/DDBJ databases">
        <title>Actinomadura jelena sp. nov., a novel Actinomycete isolated from soil in Chad.</title>
        <authorList>
            <person name="Shi L."/>
        </authorList>
    </citation>
    <scope>NUCLEOTIDE SEQUENCE [LARGE SCALE GENOMIC DNA]</scope>
    <source>
        <strain evidence="1 2">NEAU-G17</strain>
    </source>
</reference>
<protein>
    <submittedName>
        <fullName evidence="1">Uncharacterized protein</fullName>
    </submittedName>
</protein>
<sequence length="65" mass="7257">MTRGQGWPGATSYLLVLGEKRAIAWALKTQRTAFPRTSRVEVQRMISGARFSRCRPMARTCSALA</sequence>
<dbReference type="EMBL" id="QURH01000338">
    <property type="protein sequence ID" value="RFU39423.1"/>
    <property type="molecule type" value="Genomic_DNA"/>
</dbReference>
<dbReference type="Proteomes" id="UP000261811">
    <property type="component" value="Unassembled WGS sequence"/>
</dbReference>
<dbReference type="AlphaFoldDB" id="A0A372JHE3"/>